<name>A0A6J5LAR8_9CAUD</name>
<reference evidence="1" key="1">
    <citation type="submission" date="2020-04" db="EMBL/GenBank/DDBJ databases">
        <authorList>
            <person name="Chiriac C."/>
            <person name="Salcher M."/>
            <person name="Ghai R."/>
            <person name="Kavagutti S V."/>
        </authorList>
    </citation>
    <scope>NUCLEOTIDE SEQUENCE</scope>
</reference>
<protein>
    <submittedName>
        <fullName evidence="1">Uncharacterized protein</fullName>
    </submittedName>
</protein>
<accession>A0A6J5LAR8</accession>
<evidence type="ECO:0000313" key="1">
    <source>
        <dbReference type="EMBL" id="CAB4130383.1"/>
    </source>
</evidence>
<sequence length="66" mass="7306">MICNFTGKTSYESAALAFVSLPAKKRKGMSAFRCSACGQYHFTSKPQIPGHKAAQIRRRVAAMKIR</sequence>
<organism evidence="1">
    <name type="scientific">uncultured Caudovirales phage</name>
    <dbReference type="NCBI Taxonomy" id="2100421"/>
    <lineage>
        <taxon>Viruses</taxon>
        <taxon>Duplodnaviria</taxon>
        <taxon>Heunggongvirae</taxon>
        <taxon>Uroviricota</taxon>
        <taxon>Caudoviricetes</taxon>
        <taxon>Peduoviridae</taxon>
        <taxon>Maltschvirus</taxon>
        <taxon>Maltschvirus maltsch</taxon>
    </lineage>
</organism>
<dbReference type="EMBL" id="LR796238">
    <property type="protein sequence ID" value="CAB4130383.1"/>
    <property type="molecule type" value="Genomic_DNA"/>
</dbReference>
<proteinExistence type="predicted"/>
<gene>
    <name evidence="1" type="ORF">UFOVP119_7</name>
</gene>